<dbReference type="NCBIfam" id="TIGR04056">
    <property type="entry name" value="OMP_RagA_SusC"/>
    <property type="match status" value="1"/>
</dbReference>
<evidence type="ECO:0000259" key="9">
    <source>
        <dbReference type="Pfam" id="PF07715"/>
    </source>
</evidence>
<dbReference type="Pfam" id="PF13715">
    <property type="entry name" value="CarbopepD_reg_2"/>
    <property type="match status" value="1"/>
</dbReference>
<dbReference type="Proteomes" id="UP001629059">
    <property type="component" value="Unassembled WGS sequence"/>
</dbReference>
<feature type="domain" description="TonB-dependent receptor plug" evidence="9">
    <location>
        <begin position="113"/>
        <end position="221"/>
    </location>
</feature>
<dbReference type="InterPro" id="IPR037066">
    <property type="entry name" value="Plug_dom_sf"/>
</dbReference>
<dbReference type="SUPFAM" id="SSF56935">
    <property type="entry name" value="Porins"/>
    <property type="match status" value="1"/>
</dbReference>
<evidence type="ECO:0000256" key="7">
    <source>
        <dbReference type="PROSITE-ProRule" id="PRU01360"/>
    </source>
</evidence>
<reference evidence="10 11" key="1">
    <citation type="submission" date="2024-06" db="EMBL/GenBank/DDBJ databases">
        <authorList>
            <person name="Kaempfer P."/>
            <person name="Viver T."/>
        </authorList>
    </citation>
    <scope>NUCLEOTIDE SEQUENCE [LARGE SCALE GENOMIC DNA]</scope>
    <source>
        <strain evidence="10 11">ST-75</strain>
    </source>
</reference>
<dbReference type="InterPro" id="IPR039426">
    <property type="entry name" value="TonB-dep_rcpt-like"/>
</dbReference>
<dbReference type="Gene3D" id="2.170.130.10">
    <property type="entry name" value="TonB-dependent receptor, plug domain"/>
    <property type="match status" value="1"/>
</dbReference>
<keyword evidence="2 7" id="KW-0813">Transport</keyword>
<evidence type="ECO:0000256" key="3">
    <source>
        <dbReference type="ARBA" id="ARBA00022452"/>
    </source>
</evidence>
<comment type="subcellular location">
    <subcellularLocation>
        <location evidence="1 7">Cell outer membrane</location>
        <topology evidence="1 7">Multi-pass membrane protein</topology>
    </subcellularLocation>
</comment>
<keyword evidence="3 7" id="KW-1134">Transmembrane beta strand</keyword>
<evidence type="ECO:0000256" key="6">
    <source>
        <dbReference type="ARBA" id="ARBA00023237"/>
    </source>
</evidence>
<keyword evidence="6 7" id="KW-0998">Cell outer membrane</keyword>
<accession>A0ABW8YFE2</accession>
<dbReference type="SUPFAM" id="SSF49464">
    <property type="entry name" value="Carboxypeptidase regulatory domain-like"/>
    <property type="match status" value="1"/>
</dbReference>
<dbReference type="InterPro" id="IPR023996">
    <property type="entry name" value="TonB-dep_OMP_SusC/RagA"/>
</dbReference>
<evidence type="ECO:0000256" key="2">
    <source>
        <dbReference type="ARBA" id="ARBA00022448"/>
    </source>
</evidence>
<dbReference type="RefSeq" id="WP_408075575.1">
    <property type="nucleotide sequence ID" value="NZ_JBELQB010000011.1"/>
</dbReference>
<feature type="signal peptide" evidence="8">
    <location>
        <begin position="1"/>
        <end position="22"/>
    </location>
</feature>
<name>A0ABW8YFE2_9FLAO</name>
<gene>
    <name evidence="10" type="ORF">ABS768_14055</name>
</gene>
<evidence type="ECO:0000313" key="11">
    <source>
        <dbReference type="Proteomes" id="UP001629059"/>
    </source>
</evidence>
<evidence type="ECO:0000256" key="8">
    <source>
        <dbReference type="SAM" id="SignalP"/>
    </source>
</evidence>
<evidence type="ECO:0000256" key="4">
    <source>
        <dbReference type="ARBA" id="ARBA00022692"/>
    </source>
</evidence>
<dbReference type="InterPro" id="IPR012910">
    <property type="entry name" value="Plug_dom"/>
</dbReference>
<protein>
    <submittedName>
        <fullName evidence="10">SusC/RagA family TonB-linked outer membrane protein</fullName>
    </submittedName>
</protein>
<evidence type="ECO:0000313" key="10">
    <source>
        <dbReference type="EMBL" id="MFL9838630.1"/>
    </source>
</evidence>
<dbReference type="InterPro" id="IPR036942">
    <property type="entry name" value="Beta-barrel_TonB_sf"/>
</dbReference>
<feature type="chain" id="PRO_5045695732" evidence="8">
    <location>
        <begin position="23"/>
        <end position="1026"/>
    </location>
</feature>
<organism evidence="10 11">
    <name type="scientific">Flavobacterium rhizophilum</name>
    <dbReference type="NCBI Taxonomy" id="3163296"/>
    <lineage>
        <taxon>Bacteria</taxon>
        <taxon>Pseudomonadati</taxon>
        <taxon>Bacteroidota</taxon>
        <taxon>Flavobacteriia</taxon>
        <taxon>Flavobacteriales</taxon>
        <taxon>Flavobacteriaceae</taxon>
        <taxon>Flavobacterium</taxon>
    </lineage>
</organism>
<dbReference type="InterPro" id="IPR008969">
    <property type="entry name" value="CarboxyPept-like_regulatory"/>
</dbReference>
<keyword evidence="4 7" id="KW-0812">Transmembrane</keyword>
<dbReference type="PROSITE" id="PS52016">
    <property type="entry name" value="TONB_DEPENDENT_REC_3"/>
    <property type="match status" value="1"/>
</dbReference>
<proteinExistence type="inferred from homology"/>
<dbReference type="Gene3D" id="2.40.170.20">
    <property type="entry name" value="TonB-dependent receptor, beta-barrel domain"/>
    <property type="match status" value="1"/>
</dbReference>
<evidence type="ECO:0000256" key="1">
    <source>
        <dbReference type="ARBA" id="ARBA00004571"/>
    </source>
</evidence>
<dbReference type="NCBIfam" id="TIGR04057">
    <property type="entry name" value="SusC_RagA_signa"/>
    <property type="match status" value="1"/>
</dbReference>
<keyword evidence="11" id="KW-1185">Reference proteome</keyword>
<comment type="caution">
    <text evidence="10">The sequence shown here is derived from an EMBL/GenBank/DDBJ whole genome shotgun (WGS) entry which is preliminary data.</text>
</comment>
<comment type="similarity">
    <text evidence="7">Belongs to the TonB-dependent receptor family.</text>
</comment>
<dbReference type="InterPro" id="IPR023997">
    <property type="entry name" value="TonB-dep_OMP_SusC/RagA_CS"/>
</dbReference>
<keyword evidence="8" id="KW-0732">Signal</keyword>
<dbReference type="EMBL" id="JBELQB010000011">
    <property type="protein sequence ID" value="MFL9838630.1"/>
    <property type="molecule type" value="Genomic_DNA"/>
</dbReference>
<evidence type="ECO:0000256" key="5">
    <source>
        <dbReference type="ARBA" id="ARBA00023136"/>
    </source>
</evidence>
<keyword evidence="5 7" id="KW-0472">Membrane</keyword>
<sequence>MRSKFTWIMTLLMALTINFSFAQEKVVSGTVSDETGPLPSANVLVKGTQRSTQTDLDGNFSIKVNVGETLEFTFVNHTTQTVVVGAQNSYNVILPEGTLLGPVVKDVYRSITKEKSAMAVAGITAEAIEDRANASVLQNLQGQIAGLNIGTGSGQPGADSTIILRGIGTINGNVEPLFVIDGVPVDEDGFRSINQNDIASVQVYKDAAATSIYGNRGANGVIVITTKRGGYDEKMEFRYTSQFGYSELQPLNMELMSSKELLSFQKRVGDGFGSTLSDAEIDLLSKQNNTYWSDIFFRKGVTQSHNLAITTGSKNTNNFTSLSYFEQDGIFINTNFKRFSVRNNFSGKSEDGKFNYSFNFSGNFSRSNGVDGAGSNAIYFAPFRAALHGLPYLSPYDADGSVTNTGSLVYGDPSSIAVDKAPYVLLNSVHMNTDVEDEIKILTSFAADWNFAKNLTAGFQMGVDFSSFRALEILHPNSILGPFQVTSTDPNDEDGYAEFGGVHSESTSRDFRFNSVARLNYNNQFGDHTIDATAFVEYNKAHLDGISFSQRGLDPRLVGTGAAFIDGTVIEGEGQPYVPTVGSSKVSEGLFSYFGNFDYDYKGKYGVTATVRRDASFRFIDDNKWGTFWSVGGRWNIDQEDFFRNNLKGVDLKIRASYGTSGNQRISNAQYSSLNLTRSLYGQGGTYDGSVSTVPTQIGYTGLRWEQTAQTNIGVDFGVWENKLSGSVDVYRKRTTDLFQQTPVSPVNATSGINTNIGAMENKGVEVTLKYNVFRNEDWTILVNANTSYNKNFIRDLPDSYNGLVFSNGSTSLIEGSPFSTFYVIKYAGVNPANGNPLFYTADGGLTETIDDSDRVNTGKSTYPAWQGGFGTVVKYKGFEFSTQWSYFADLYRNNLDYAELEETSSISDGSNRVSTTANAWQNVGDITSVPRINAPYGAVDYINSTDRYLEDASFLRLRNILFGYSFSDELLRDLPISGLRLYVQGENLLTFSSYRGWDAEAGFRSTDRGNYPTPKIYTFGAVINF</sequence>
<dbReference type="Gene3D" id="2.60.40.1120">
    <property type="entry name" value="Carboxypeptidase-like, regulatory domain"/>
    <property type="match status" value="1"/>
</dbReference>
<dbReference type="Pfam" id="PF07715">
    <property type="entry name" value="Plug"/>
    <property type="match status" value="1"/>
</dbReference>